<name>A0A9W9SII3_9EURO</name>
<comment type="caution">
    <text evidence="2">The sequence shown here is derived from an EMBL/GenBank/DDBJ whole genome shotgun (WGS) entry which is preliminary data.</text>
</comment>
<dbReference type="Pfam" id="PF11374">
    <property type="entry name" value="DUF3176"/>
    <property type="match status" value="1"/>
</dbReference>
<gene>
    <name evidence="2" type="ORF">N7496_005753</name>
</gene>
<sequence length="415" mass="46395">MSDNHSYVTVDDLELLQVVKSNQGPDSKYKRDAVYMPGEWLLEIASAILSLALTIGIACIFWHMDNKPLSDWSAPISLSATISIMTTSYAAAVMHGVSQFMGQLKWLYFKTGPKKLSHFESFDAATRGLWGSLMFITTIKWNLATIGAFITILRLTFAPFAQQVILLEQRDIGYPDSQAAFGYSHQYIRELTQEIANARFAYEYKGASANGSQISFGIIREVNFGTINPWKYTIEDGLSGYLYTNKSESDTISIPAFEISYVNIISLGNFFTSPTIVTEWVDGNFANQNLGLAAALIGDVDISERFEGMAASMTDYLRNGPNVQFAQGERVVIVPFVSIRWAYYIAPVITEVMAMLFAVLTILSNRRSHNVPMWKSSALAVLSCQYNKQLRKLQTTGHDLQEMRESAENTAAWLE</sequence>
<dbReference type="AlphaFoldDB" id="A0A9W9SII3"/>
<feature type="transmembrane region" description="Helical" evidence="1">
    <location>
        <begin position="40"/>
        <end position="64"/>
    </location>
</feature>
<dbReference type="GeneID" id="81437861"/>
<keyword evidence="3" id="KW-1185">Reference proteome</keyword>
<organism evidence="2 3">
    <name type="scientific">Penicillium cataractarum</name>
    <dbReference type="NCBI Taxonomy" id="2100454"/>
    <lineage>
        <taxon>Eukaryota</taxon>
        <taxon>Fungi</taxon>
        <taxon>Dikarya</taxon>
        <taxon>Ascomycota</taxon>
        <taxon>Pezizomycotina</taxon>
        <taxon>Eurotiomycetes</taxon>
        <taxon>Eurotiomycetidae</taxon>
        <taxon>Eurotiales</taxon>
        <taxon>Aspergillaceae</taxon>
        <taxon>Penicillium</taxon>
    </lineage>
</organism>
<evidence type="ECO:0000313" key="3">
    <source>
        <dbReference type="Proteomes" id="UP001147782"/>
    </source>
</evidence>
<keyword evidence="1" id="KW-0812">Transmembrane</keyword>
<protein>
    <submittedName>
        <fullName evidence="2">Uncharacterized protein</fullName>
    </submittedName>
</protein>
<dbReference type="PANTHER" id="PTHR35394:SF5">
    <property type="entry name" value="DUF3176 DOMAIN-CONTAINING PROTEIN"/>
    <property type="match status" value="1"/>
</dbReference>
<evidence type="ECO:0000313" key="2">
    <source>
        <dbReference type="EMBL" id="KAJ5378344.1"/>
    </source>
</evidence>
<dbReference type="RefSeq" id="XP_056557207.1">
    <property type="nucleotide sequence ID" value="XM_056698682.1"/>
</dbReference>
<keyword evidence="1" id="KW-1133">Transmembrane helix</keyword>
<dbReference type="PANTHER" id="PTHR35394">
    <property type="entry name" value="DUF3176 DOMAIN-CONTAINING PROTEIN"/>
    <property type="match status" value="1"/>
</dbReference>
<evidence type="ECO:0000256" key="1">
    <source>
        <dbReference type="SAM" id="Phobius"/>
    </source>
</evidence>
<dbReference type="InterPro" id="IPR021514">
    <property type="entry name" value="DUF3176"/>
</dbReference>
<accession>A0A9W9SII3</accession>
<reference evidence="2" key="1">
    <citation type="submission" date="2022-11" db="EMBL/GenBank/DDBJ databases">
        <authorList>
            <person name="Petersen C."/>
        </authorList>
    </citation>
    <scope>NUCLEOTIDE SEQUENCE</scope>
    <source>
        <strain evidence="2">IBT 29864</strain>
    </source>
</reference>
<feature type="transmembrane region" description="Helical" evidence="1">
    <location>
        <begin position="341"/>
        <end position="363"/>
    </location>
</feature>
<proteinExistence type="predicted"/>
<dbReference type="OrthoDB" id="5376804at2759"/>
<keyword evidence="1" id="KW-0472">Membrane</keyword>
<dbReference type="Proteomes" id="UP001147782">
    <property type="component" value="Unassembled WGS sequence"/>
</dbReference>
<feature type="transmembrane region" description="Helical" evidence="1">
    <location>
        <begin position="76"/>
        <end position="97"/>
    </location>
</feature>
<reference evidence="2" key="2">
    <citation type="journal article" date="2023" name="IMA Fungus">
        <title>Comparative genomic study of the Penicillium genus elucidates a diverse pangenome and 15 lateral gene transfer events.</title>
        <authorList>
            <person name="Petersen C."/>
            <person name="Sorensen T."/>
            <person name="Nielsen M.R."/>
            <person name="Sondergaard T.E."/>
            <person name="Sorensen J.L."/>
            <person name="Fitzpatrick D.A."/>
            <person name="Frisvad J.C."/>
            <person name="Nielsen K.L."/>
        </authorList>
    </citation>
    <scope>NUCLEOTIDE SEQUENCE</scope>
    <source>
        <strain evidence="2">IBT 29864</strain>
    </source>
</reference>
<dbReference type="EMBL" id="JAPZBS010000004">
    <property type="protein sequence ID" value="KAJ5378344.1"/>
    <property type="molecule type" value="Genomic_DNA"/>
</dbReference>